<protein>
    <submittedName>
        <fullName evidence="2">DUF742 domain-containing protein</fullName>
    </submittedName>
</protein>
<feature type="region of interest" description="Disordered" evidence="1">
    <location>
        <begin position="1"/>
        <end position="21"/>
    </location>
</feature>
<accession>A0A5K3FZ54</accession>
<dbReference type="AlphaFoldDB" id="A0A5K3FZ54"/>
<sequence length="21" mass="2319">MSAPYSGATPHRTVEYPSPNR</sequence>
<proteinExistence type="predicted"/>
<reference evidence="2" key="1">
    <citation type="submission" date="2019-11" db="UniProtKB">
        <authorList>
            <consortium name="WormBaseParasite"/>
        </authorList>
    </citation>
    <scope>IDENTIFICATION</scope>
</reference>
<dbReference type="WBParaSite" id="MCU_013231-RA">
    <property type="protein sequence ID" value="MCU_013231-RA"/>
    <property type="gene ID" value="MCU_013231"/>
</dbReference>
<name>A0A5K3FZ54_MESCO</name>
<evidence type="ECO:0000313" key="2">
    <source>
        <dbReference type="WBParaSite" id="MCU_013231-RA"/>
    </source>
</evidence>
<organism evidence="2">
    <name type="scientific">Mesocestoides corti</name>
    <name type="common">Flatworm</name>
    <dbReference type="NCBI Taxonomy" id="53468"/>
    <lineage>
        <taxon>Eukaryota</taxon>
        <taxon>Metazoa</taxon>
        <taxon>Spiralia</taxon>
        <taxon>Lophotrochozoa</taxon>
        <taxon>Platyhelminthes</taxon>
        <taxon>Cestoda</taxon>
        <taxon>Eucestoda</taxon>
        <taxon>Cyclophyllidea</taxon>
        <taxon>Mesocestoididae</taxon>
        <taxon>Mesocestoides</taxon>
    </lineage>
</organism>
<evidence type="ECO:0000256" key="1">
    <source>
        <dbReference type="SAM" id="MobiDB-lite"/>
    </source>
</evidence>